<feature type="compositionally biased region" description="Basic residues" evidence="1">
    <location>
        <begin position="153"/>
        <end position="162"/>
    </location>
</feature>
<evidence type="ECO:0000313" key="2">
    <source>
        <dbReference type="EMBL" id="KAF3287335.1"/>
    </source>
</evidence>
<evidence type="ECO:0000313" key="3">
    <source>
        <dbReference type="Proteomes" id="UP000474640"/>
    </source>
</evidence>
<reference evidence="2 3" key="1">
    <citation type="submission" date="2020-01" db="EMBL/GenBank/DDBJ databases">
        <authorList>
            <person name="Palmer J.M."/>
        </authorList>
    </citation>
    <scope>NUCLEOTIDE SEQUENCE [LARGE SCALE GENOMIC DNA]</scope>
    <source>
        <strain evidence="2 3">TWF970</strain>
    </source>
</reference>
<feature type="region of interest" description="Disordered" evidence="1">
    <location>
        <begin position="99"/>
        <end position="179"/>
    </location>
</feature>
<accession>A0A7C8RH72</accession>
<sequence length="179" mass="19917">MSTITTGDLEPPEPGLAGPSVTAARRPVKRRRSRKELERERMEEEDELEKRKKARLEREQVEYLLQRVKRLEKEVEDRDRQLAHQSQVIRGLQRSAVILSQNPGSAPGPSSGPHAGTFFSLGLNSASRPERIPRPRSQSRSSRSPSPNSTRHSSPHTPRRHSSLGPDSDTDHPAAATAG</sequence>
<dbReference type="Proteomes" id="UP000474640">
    <property type="component" value="Unassembled WGS sequence"/>
</dbReference>
<feature type="compositionally biased region" description="Low complexity" evidence="1">
    <location>
        <begin position="103"/>
        <end position="116"/>
    </location>
</feature>
<evidence type="ECO:0000256" key="1">
    <source>
        <dbReference type="SAM" id="MobiDB-lite"/>
    </source>
</evidence>
<dbReference type="OrthoDB" id="10657526at2759"/>
<comment type="caution">
    <text evidence="2">The sequence shown here is derived from an EMBL/GenBank/DDBJ whole genome shotgun (WGS) entry which is preliminary data.</text>
</comment>
<gene>
    <name evidence="2" type="ORF">TWF970_007061</name>
</gene>
<organism evidence="2 3">
    <name type="scientific">Orbilia oligospora</name>
    <name type="common">Nematode-trapping fungus</name>
    <name type="synonym">Arthrobotrys oligospora</name>
    <dbReference type="NCBI Taxonomy" id="2813651"/>
    <lineage>
        <taxon>Eukaryota</taxon>
        <taxon>Fungi</taxon>
        <taxon>Dikarya</taxon>
        <taxon>Ascomycota</taxon>
        <taxon>Pezizomycotina</taxon>
        <taxon>Orbiliomycetes</taxon>
        <taxon>Orbiliales</taxon>
        <taxon>Orbiliaceae</taxon>
        <taxon>Orbilia</taxon>
    </lineage>
</organism>
<feature type="compositionally biased region" description="Low complexity" evidence="1">
    <location>
        <begin position="135"/>
        <end position="152"/>
    </location>
</feature>
<proteinExistence type="predicted"/>
<dbReference type="EMBL" id="JAABOJ010000004">
    <property type="protein sequence ID" value="KAF3287335.1"/>
    <property type="molecule type" value="Genomic_DNA"/>
</dbReference>
<name>A0A7C8RH72_ORBOL</name>
<dbReference type="AlphaFoldDB" id="A0A7C8RH72"/>
<protein>
    <submittedName>
        <fullName evidence="2">Uncharacterized protein</fullName>
    </submittedName>
</protein>
<feature type="region of interest" description="Disordered" evidence="1">
    <location>
        <begin position="1"/>
        <end position="58"/>
    </location>
</feature>